<organism evidence="1 2">
    <name type="scientific">Massilia forsythiae</name>
    <dbReference type="NCBI Taxonomy" id="2728020"/>
    <lineage>
        <taxon>Bacteria</taxon>
        <taxon>Pseudomonadati</taxon>
        <taxon>Pseudomonadota</taxon>
        <taxon>Betaproteobacteria</taxon>
        <taxon>Burkholderiales</taxon>
        <taxon>Oxalobacteraceae</taxon>
        <taxon>Telluria group</taxon>
        <taxon>Massilia</taxon>
    </lineage>
</organism>
<evidence type="ECO:0000313" key="2">
    <source>
        <dbReference type="Proteomes" id="UP000502415"/>
    </source>
</evidence>
<sequence>MLTSGAVIHAHAATAFQQRCEQMAASSGSAARFASRANGYRIDNGISYVALTQMKRPPQQAGLVLGLTRAESRVDLQIDGPTLQDPASGIECAAPRITVTLSYPPIVVYVGREFAAGTCAYREILAHEMRHLKSYTDALPKVEEQVRERLGRRFDGKPLYARAGQARGLLQQEINGNWLPYINNEMLKIEKLQEGIDSPQEYARLSKVCAGEVQSLIGSTRRTRSSPQPAP</sequence>
<dbReference type="AlphaFoldDB" id="A0A7Z2W1X7"/>
<dbReference type="Proteomes" id="UP000502415">
    <property type="component" value="Chromosome"/>
</dbReference>
<evidence type="ECO:0000313" key="1">
    <source>
        <dbReference type="EMBL" id="QJE03394.1"/>
    </source>
</evidence>
<dbReference type="KEGG" id="mfy:HH212_16045"/>
<name>A0A7Z2W1X7_9BURK</name>
<proteinExistence type="predicted"/>
<accession>A0A7Z2W1X7</accession>
<keyword evidence="2" id="KW-1185">Reference proteome</keyword>
<reference evidence="1 2" key="1">
    <citation type="submission" date="2020-04" db="EMBL/GenBank/DDBJ databases">
        <title>Genome sequencing of novel species.</title>
        <authorList>
            <person name="Heo J."/>
            <person name="Kim S.-J."/>
            <person name="Kim J.-S."/>
            <person name="Hong S.-B."/>
            <person name="Kwon S.-W."/>
        </authorList>
    </citation>
    <scope>NUCLEOTIDE SEQUENCE [LARGE SCALE GENOMIC DNA]</scope>
    <source>
        <strain evidence="1 2">GN2-R2</strain>
    </source>
</reference>
<gene>
    <name evidence="1" type="ORF">HH212_16045</name>
</gene>
<dbReference type="EMBL" id="CP051685">
    <property type="protein sequence ID" value="QJE03394.1"/>
    <property type="molecule type" value="Genomic_DNA"/>
</dbReference>
<protein>
    <submittedName>
        <fullName evidence="1">Uncharacterized protein</fullName>
    </submittedName>
</protein>